<protein>
    <submittedName>
        <fullName evidence="6">300 kDa antigen AG231</fullName>
    </submittedName>
</protein>
<name>A0A6P4EPK9_DRORH</name>
<dbReference type="EnsemblMetazoa" id="XM_017121454.2">
    <property type="protein sequence ID" value="XP_016976943.1"/>
    <property type="gene ID" value="LOC108042944"/>
</dbReference>
<feature type="compositionally biased region" description="Low complexity" evidence="1">
    <location>
        <begin position="98"/>
        <end position="154"/>
    </location>
</feature>
<dbReference type="InterPro" id="IPR002557">
    <property type="entry name" value="Chitin-bd_dom"/>
</dbReference>
<accession>A0A6P4EPK9</accession>
<reference evidence="6" key="2">
    <citation type="submission" date="2025-04" db="UniProtKB">
        <authorList>
            <consortium name="RefSeq"/>
        </authorList>
    </citation>
    <scope>IDENTIFICATION</scope>
</reference>
<dbReference type="GO" id="GO:0008061">
    <property type="term" value="F:chitin binding"/>
    <property type="evidence" value="ECO:0007669"/>
    <property type="project" value="InterPro"/>
</dbReference>
<dbReference type="SUPFAM" id="SSF57625">
    <property type="entry name" value="Invertebrate chitin-binding proteins"/>
    <property type="match status" value="2"/>
</dbReference>
<dbReference type="GO" id="GO:0005576">
    <property type="term" value="C:extracellular region"/>
    <property type="evidence" value="ECO:0007669"/>
    <property type="project" value="InterPro"/>
</dbReference>
<keyword evidence="2" id="KW-0732">Signal</keyword>
<dbReference type="SMART" id="SM00494">
    <property type="entry name" value="ChtBD2"/>
    <property type="match status" value="2"/>
</dbReference>
<keyword evidence="5" id="KW-1185">Reference proteome</keyword>
<feature type="signal peptide" evidence="2">
    <location>
        <begin position="1"/>
        <end position="21"/>
    </location>
</feature>
<evidence type="ECO:0000313" key="4">
    <source>
        <dbReference type="EnsemblMetazoa" id="XP_016976943.1"/>
    </source>
</evidence>
<dbReference type="Gene3D" id="2.170.140.10">
    <property type="entry name" value="Chitin binding domain"/>
    <property type="match status" value="1"/>
</dbReference>
<dbReference type="InterPro" id="IPR036508">
    <property type="entry name" value="Chitin-bd_dom_sf"/>
</dbReference>
<dbReference type="Proteomes" id="UP001652680">
    <property type="component" value="Unassembled WGS sequence"/>
</dbReference>
<feature type="domain" description="Chitin-binding type-2" evidence="3">
    <location>
        <begin position="251"/>
        <end position="308"/>
    </location>
</feature>
<reference evidence="5" key="1">
    <citation type="journal article" date="2021" name="Elife">
        <title>Highly contiguous assemblies of 101 drosophilid genomes.</title>
        <authorList>
            <person name="Kim B.Y."/>
            <person name="Wang J.R."/>
            <person name="Miller D.E."/>
            <person name="Barmina O."/>
            <person name="Delaney E."/>
            <person name="Thompson A."/>
            <person name="Comeault A.A."/>
            <person name="Peede D."/>
            <person name="D'Agostino E.R."/>
            <person name="Pelaez J."/>
            <person name="Aguilar J.M."/>
            <person name="Haji D."/>
            <person name="Matsunaga T."/>
            <person name="Armstrong E.E."/>
            <person name="Zych M."/>
            <person name="Ogawa Y."/>
            <person name="Stamenkovic-Radak M."/>
            <person name="Jelic M."/>
            <person name="Veselinovic M.S."/>
            <person name="Tanaskovic M."/>
            <person name="Eric P."/>
            <person name="Gao J.J."/>
            <person name="Katoh T.K."/>
            <person name="Toda M.J."/>
            <person name="Watabe H."/>
            <person name="Watada M."/>
            <person name="Davis J.S."/>
            <person name="Moyle L.C."/>
            <person name="Manoli G."/>
            <person name="Bertolini E."/>
            <person name="Kostal V."/>
            <person name="Hawley R.S."/>
            <person name="Takahashi A."/>
            <person name="Jones C.D."/>
            <person name="Price D.K."/>
            <person name="Whiteman N."/>
            <person name="Kopp A."/>
            <person name="Matute D.R."/>
            <person name="Petrov D.A."/>
        </authorList>
    </citation>
    <scope>NUCLEOTIDE SEQUENCE [LARGE SCALE GENOMIC DNA]</scope>
</reference>
<feature type="compositionally biased region" description="Basic and acidic residues" evidence="1">
    <location>
        <begin position="239"/>
        <end position="251"/>
    </location>
</feature>
<evidence type="ECO:0000256" key="2">
    <source>
        <dbReference type="SAM" id="SignalP"/>
    </source>
</evidence>
<dbReference type="AlphaFoldDB" id="A0A6P4EPK9"/>
<dbReference type="RefSeq" id="XP_016976943.1">
    <property type="nucleotide sequence ID" value="XM_017121454.1"/>
</dbReference>
<dbReference type="OrthoDB" id="7869443at2759"/>
<organism evidence="6">
    <name type="scientific">Drosophila rhopaloa</name>
    <name type="common">Fruit fly</name>
    <dbReference type="NCBI Taxonomy" id="1041015"/>
    <lineage>
        <taxon>Eukaryota</taxon>
        <taxon>Metazoa</taxon>
        <taxon>Ecdysozoa</taxon>
        <taxon>Arthropoda</taxon>
        <taxon>Hexapoda</taxon>
        <taxon>Insecta</taxon>
        <taxon>Pterygota</taxon>
        <taxon>Neoptera</taxon>
        <taxon>Endopterygota</taxon>
        <taxon>Diptera</taxon>
        <taxon>Brachycera</taxon>
        <taxon>Muscomorpha</taxon>
        <taxon>Ephydroidea</taxon>
        <taxon>Drosophilidae</taxon>
        <taxon>Drosophila</taxon>
        <taxon>Sophophora</taxon>
    </lineage>
</organism>
<reference evidence="4" key="3">
    <citation type="submission" date="2025-05" db="UniProtKB">
        <authorList>
            <consortium name="EnsemblMetazoa"/>
        </authorList>
    </citation>
    <scope>IDENTIFICATION</scope>
</reference>
<feature type="compositionally biased region" description="Acidic residues" evidence="1">
    <location>
        <begin position="198"/>
        <end position="221"/>
    </location>
</feature>
<gene>
    <name evidence="6" type="primary">LOC108042944</name>
    <name evidence="4" type="synonym">108042944</name>
</gene>
<feature type="chain" id="PRO_5028333504" evidence="2">
    <location>
        <begin position="22"/>
        <end position="308"/>
    </location>
</feature>
<sequence length="308" mass="32811">MFKLSMLLGLALVLAPSVIEAKSLCRQSGYFTLVDNTPDFYACQSTGLGGFSMRFLRCPAGLVFSSSSAQCVATSRIEARDDSNIENPTIPPEPVPDAVSTEAPVTTEEPATEAPVTTEKPATDDPATTEKPATDAPATTEAPTTTEQPATEDPVTTEKPATDDPVTTEKPATDDPVTTEKPATDAPVTNEPVTNEPVTDEPVTDEPVTDEPVTDETDEPVTDDRTTEEPVTDPTDVTKTTDDDSATTKEDQNCATTGFFPMDGSCTHFIVCSYGDGDEVNSYPFKCPGDMQFDPFNSICSSKYDCTA</sequence>
<dbReference type="OMA" id="LCRQSGY"/>
<feature type="region of interest" description="Disordered" evidence="1">
    <location>
        <begin position="80"/>
        <end position="251"/>
    </location>
</feature>
<evidence type="ECO:0000313" key="5">
    <source>
        <dbReference type="Proteomes" id="UP001652680"/>
    </source>
</evidence>
<dbReference type="PROSITE" id="PS50940">
    <property type="entry name" value="CHIT_BIND_II"/>
    <property type="match status" value="1"/>
</dbReference>
<proteinExistence type="predicted"/>
<evidence type="ECO:0000259" key="3">
    <source>
        <dbReference type="PROSITE" id="PS50940"/>
    </source>
</evidence>
<evidence type="ECO:0000256" key="1">
    <source>
        <dbReference type="SAM" id="MobiDB-lite"/>
    </source>
</evidence>
<dbReference type="GeneID" id="108042944"/>
<evidence type="ECO:0000313" key="6">
    <source>
        <dbReference type="RefSeq" id="XP_016976943.1"/>
    </source>
</evidence>